<dbReference type="EMBL" id="JACCJC010000009">
    <property type="protein sequence ID" value="KAF6238519.1"/>
    <property type="molecule type" value="Genomic_DNA"/>
</dbReference>
<proteinExistence type="predicted"/>
<feature type="compositionally biased region" description="Polar residues" evidence="1">
    <location>
        <begin position="194"/>
        <end position="204"/>
    </location>
</feature>
<feature type="compositionally biased region" description="Low complexity" evidence="1">
    <location>
        <begin position="205"/>
        <end position="216"/>
    </location>
</feature>
<feature type="compositionally biased region" description="Low complexity" evidence="1">
    <location>
        <begin position="276"/>
        <end position="288"/>
    </location>
</feature>
<evidence type="ECO:0000313" key="3">
    <source>
        <dbReference type="Proteomes" id="UP000578531"/>
    </source>
</evidence>
<keyword evidence="3" id="KW-1185">Reference proteome</keyword>
<dbReference type="GeneID" id="59285154"/>
<evidence type="ECO:0000313" key="2">
    <source>
        <dbReference type="EMBL" id="KAF6238519.1"/>
    </source>
</evidence>
<name>A0A8H6G147_9LECA</name>
<dbReference type="AlphaFoldDB" id="A0A8H6G147"/>
<feature type="region of interest" description="Disordered" evidence="1">
    <location>
        <begin position="194"/>
        <end position="220"/>
    </location>
</feature>
<accession>A0A8H6G147</accession>
<reference evidence="2 3" key="1">
    <citation type="journal article" date="2020" name="Genomics">
        <title>Complete, high-quality genomes from long-read metagenomic sequencing of two wolf lichen thalli reveals enigmatic genome architecture.</title>
        <authorList>
            <person name="McKenzie S.K."/>
            <person name="Walston R.F."/>
            <person name="Allen J.L."/>
        </authorList>
    </citation>
    <scope>NUCLEOTIDE SEQUENCE [LARGE SCALE GENOMIC DNA]</scope>
    <source>
        <strain evidence="2">WasteWater2</strain>
    </source>
</reference>
<evidence type="ECO:0000256" key="1">
    <source>
        <dbReference type="SAM" id="MobiDB-lite"/>
    </source>
</evidence>
<sequence length="320" mass="36220">MTNQSLSENGVDTSTRVTFTNMWGTEELHYEKEEDRSKRYELPREVKVHLIKWMYENQVFYMNNFVPKVGGPSLEHFFAGCGLEDTTKPMEARKFFKNSIRSFAKNFTRQIKDLIGYDGDLIPIRAGQSEIRNARYSRGFEYFSDDHWDGKVVKKFLEPEELNEKVLYGLQKRLYTKDEFDKIASLIAEYSQDYNQSPSSDNDFSSPLSNAQLSSSTPGDATRVGIWLSSFPDTSGAHEEVLLPSAPSTSCSSAFPKLSKGAPRGKKRSAEEELEIIPSISTPTPSSTEAKKYRKASQNKRVTTKTFEVLSCVTGNSLQT</sequence>
<dbReference type="Proteomes" id="UP000578531">
    <property type="component" value="Unassembled WGS sequence"/>
</dbReference>
<dbReference type="RefSeq" id="XP_037167821.1">
    <property type="nucleotide sequence ID" value="XM_037305413.1"/>
</dbReference>
<protein>
    <submittedName>
        <fullName evidence="2">Uncharacterized protein</fullName>
    </submittedName>
</protein>
<organism evidence="2 3">
    <name type="scientific">Letharia columbiana</name>
    <dbReference type="NCBI Taxonomy" id="112416"/>
    <lineage>
        <taxon>Eukaryota</taxon>
        <taxon>Fungi</taxon>
        <taxon>Dikarya</taxon>
        <taxon>Ascomycota</taxon>
        <taxon>Pezizomycotina</taxon>
        <taxon>Lecanoromycetes</taxon>
        <taxon>OSLEUM clade</taxon>
        <taxon>Lecanoromycetidae</taxon>
        <taxon>Lecanorales</taxon>
        <taxon>Lecanorineae</taxon>
        <taxon>Parmeliaceae</taxon>
        <taxon>Letharia</taxon>
    </lineage>
</organism>
<comment type="caution">
    <text evidence="2">The sequence shown here is derived from an EMBL/GenBank/DDBJ whole genome shotgun (WGS) entry which is preliminary data.</text>
</comment>
<gene>
    <name evidence="2" type="ORF">HO173_003488</name>
</gene>
<feature type="region of interest" description="Disordered" evidence="1">
    <location>
        <begin position="246"/>
        <end position="299"/>
    </location>
</feature>